<organism evidence="2 3">
    <name type="scientific">Marinomonas mediterranea (strain ATCC 700492 / JCM 21426 / NBRC 103028 / MMB-1)</name>
    <dbReference type="NCBI Taxonomy" id="717774"/>
    <lineage>
        <taxon>Bacteria</taxon>
        <taxon>Pseudomonadati</taxon>
        <taxon>Pseudomonadota</taxon>
        <taxon>Gammaproteobacteria</taxon>
        <taxon>Oceanospirillales</taxon>
        <taxon>Oceanospirillaceae</taxon>
        <taxon>Marinomonas</taxon>
    </lineage>
</organism>
<reference evidence="2 3" key="1">
    <citation type="journal article" date="2012" name="Stand. Genomic Sci.">
        <title>Complete genome sequence of the melanogenic marine bacterium Marinomonas mediterranea type strain (MMB-1(T)).</title>
        <authorList>
            <person name="Lucas-Elio P."/>
            <person name="Goodwin L."/>
            <person name="Woyke T."/>
            <person name="Pitluck S."/>
            <person name="Nolan M."/>
            <person name="Kyrpides N.C."/>
            <person name="Detter J.C."/>
            <person name="Copeland A."/>
            <person name="Teshima H."/>
            <person name="Bruce D."/>
            <person name="Detter C."/>
            <person name="Tapia R."/>
            <person name="Han S."/>
            <person name="Land M.L."/>
            <person name="Ivanova N."/>
            <person name="Mikhailova N."/>
            <person name="Johnston A.W."/>
            <person name="Sanchez-Amat A."/>
        </authorList>
    </citation>
    <scope>NUCLEOTIDE SEQUENCE [LARGE SCALE GENOMIC DNA]</scope>
    <source>
        <strain evidence="3">ATCC 700492 / JCM 21426 / NBRC 103028 / MMB-1</strain>
    </source>
</reference>
<dbReference type="Proteomes" id="UP000001062">
    <property type="component" value="Chromosome"/>
</dbReference>
<dbReference type="EMBL" id="CP002583">
    <property type="protein sequence ID" value="ADZ92707.1"/>
    <property type="molecule type" value="Genomic_DNA"/>
</dbReference>
<dbReference type="InterPro" id="IPR050708">
    <property type="entry name" value="T6SS_VgrG/RHS"/>
</dbReference>
<dbReference type="PATRIC" id="fig|717774.3.peg.3595"/>
<dbReference type="OrthoDB" id="9815414at2"/>
<dbReference type="InterPro" id="IPR022385">
    <property type="entry name" value="Rhs_assc_core"/>
</dbReference>
<dbReference type="KEGG" id="mme:Marme_3492"/>
<feature type="domain" description="HNH/Endo VII superfamily nuclease toxins" evidence="1">
    <location>
        <begin position="246"/>
        <end position="319"/>
    </location>
</feature>
<dbReference type="Pfam" id="PF15657">
    <property type="entry name" value="Tox-HNH-EHHH"/>
    <property type="match status" value="1"/>
</dbReference>
<dbReference type="PANTHER" id="PTHR32305">
    <property type="match status" value="1"/>
</dbReference>
<name>F2JTT7_MARM1</name>
<dbReference type="NCBIfam" id="TIGR03696">
    <property type="entry name" value="Rhs_assc_core"/>
    <property type="match status" value="1"/>
</dbReference>
<sequence length="319" mass="36813">MPISPSVLTDSQQDQKQYFADYGCALWYQYSERYVWQDQKLIQVRQADHNFVNKTWQHYYLYEPNSHAPIALYDRDTGVQDIETDHLGTPISVYQHDTGETLWAGDFETYGKRKCQKAANQEDSSGQYDPKLRFQGQYEDKETGLYQNLHRYYDPHAGRYITHDPIGLYGGLNAYQYCPNPVEWIDPLGLSCKDCPDTKSEKNKKTTYWAESRRDAFRQAKRDANIGAGQKPLVEHVDLLDGYGKKVLDDQGLPVQAREYHFKNIKGVSVVIQEHSLGHRKAALGHGLEPHFNVRRVDELTGEVLNTSSFPNTHGHYNF</sequence>
<dbReference type="Gene3D" id="2.180.10.10">
    <property type="entry name" value="RHS repeat-associated core"/>
    <property type="match status" value="1"/>
</dbReference>
<dbReference type="InterPro" id="IPR028048">
    <property type="entry name" value="Tox-HNH-EHHH"/>
</dbReference>
<evidence type="ECO:0000313" key="2">
    <source>
        <dbReference type="EMBL" id="ADZ92707.1"/>
    </source>
</evidence>
<dbReference type="AlphaFoldDB" id="F2JTT7"/>
<protein>
    <submittedName>
        <fullName evidence="2">RHS repeat-associated core domain</fullName>
    </submittedName>
</protein>
<dbReference type="PANTHER" id="PTHR32305:SF15">
    <property type="entry name" value="PROTEIN RHSA-RELATED"/>
    <property type="match status" value="1"/>
</dbReference>
<dbReference type="STRING" id="717774.Marme_3492"/>
<accession>F2JTT7</accession>
<keyword evidence="3" id="KW-1185">Reference proteome</keyword>
<dbReference type="HOGENOM" id="CLU_044841_1_1_6"/>
<dbReference type="RefSeq" id="WP_013662609.1">
    <property type="nucleotide sequence ID" value="NC_015276.1"/>
</dbReference>
<proteinExistence type="predicted"/>
<dbReference type="eggNOG" id="COG3209">
    <property type="taxonomic scope" value="Bacteria"/>
</dbReference>
<gene>
    <name evidence="2" type="ordered locus">Marme_3492</name>
</gene>
<evidence type="ECO:0000259" key="1">
    <source>
        <dbReference type="Pfam" id="PF15657"/>
    </source>
</evidence>
<evidence type="ECO:0000313" key="3">
    <source>
        <dbReference type="Proteomes" id="UP000001062"/>
    </source>
</evidence>